<dbReference type="PROSITE" id="PS00285">
    <property type="entry name" value="POTATO_INHIBITOR"/>
    <property type="match status" value="1"/>
</dbReference>
<proteinExistence type="inferred from homology"/>
<dbReference type="GO" id="GO:0009611">
    <property type="term" value="P:response to wounding"/>
    <property type="evidence" value="ECO:0007669"/>
    <property type="project" value="InterPro"/>
</dbReference>
<evidence type="ECO:0000256" key="3">
    <source>
        <dbReference type="ARBA" id="ARBA00022900"/>
    </source>
</evidence>
<accession>A0A814BA90</accession>
<dbReference type="Gene3D" id="3.30.10.10">
    <property type="entry name" value="Trypsin Inhibitor V, subunit A"/>
    <property type="match status" value="1"/>
</dbReference>
<dbReference type="Proteomes" id="UP000681722">
    <property type="component" value="Unassembled WGS sequence"/>
</dbReference>
<keyword evidence="2" id="KW-0646">Protease inhibitor</keyword>
<evidence type="ECO:0000313" key="7">
    <source>
        <dbReference type="EMBL" id="CAF3703908.1"/>
    </source>
</evidence>
<dbReference type="Proteomes" id="UP000663829">
    <property type="component" value="Unassembled WGS sequence"/>
</dbReference>
<dbReference type="EMBL" id="CAJNOQ010001882">
    <property type="protein sequence ID" value="CAF0925154.1"/>
    <property type="molecule type" value="Genomic_DNA"/>
</dbReference>
<reference evidence="5" key="1">
    <citation type="submission" date="2021-02" db="EMBL/GenBank/DDBJ databases">
        <authorList>
            <person name="Nowell W R."/>
        </authorList>
    </citation>
    <scope>NUCLEOTIDE SEQUENCE</scope>
</reference>
<evidence type="ECO:0000313" key="8">
    <source>
        <dbReference type="Proteomes" id="UP000663829"/>
    </source>
</evidence>
<dbReference type="SUPFAM" id="SSF54654">
    <property type="entry name" value="CI-2 family of serine protease inhibitors"/>
    <property type="match status" value="1"/>
</dbReference>
<dbReference type="OrthoDB" id="10013825at2759"/>
<protein>
    <submittedName>
        <fullName evidence="5">Uncharacterized protein</fullName>
    </submittedName>
</protein>
<dbReference type="EMBL" id="CAJOBA010000110">
    <property type="protein sequence ID" value="CAF3504985.1"/>
    <property type="molecule type" value="Genomic_DNA"/>
</dbReference>
<evidence type="ECO:0000313" key="4">
    <source>
        <dbReference type="EMBL" id="CAF0729952.1"/>
    </source>
</evidence>
<dbReference type="InterPro" id="IPR000864">
    <property type="entry name" value="Prot_inh_pot1"/>
</dbReference>
<sequence length="84" mass="9262">MYQILAPPHIETEMATTANSHKDCWPELIGKDGTEAAEIIKQESGLTKVQLCGPNSRLTRDVQDDRVRVSVDENNKVTAEPTIG</sequence>
<comment type="caution">
    <text evidence="5">The sequence shown here is derived from an EMBL/GenBank/DDBJ whole genome shotgun (WGS) entry which is preliminary data.</text>
</comment>
<dbReference type="EMBL" id="CAJOBC010001882">
    <property type="protein sequence ID" value="CAF3703908.1"/>
    <property type="molecule type" value="Genomic_DNA"/>
</dbReference>
<dbReference type="PANTHER" id="PTHR33091:SF69">
    <property type="entry name" value="INHIBITOR OF TRYPSIN AND HAGEMAN FACTOR-LIKE"/>
    <property type="match status" value="1"/>
</dbReference>
<evidence type="ECO:0000256" key="1">
    <source>
        <dbReference type="ARBA" id="ARBA00008210"/>
    </source>
</evidence>
<organism evidence="5 8">
    <name type="scientific">Didymodactylos carnosus</name>
    <dbReference type="NCBI Taxonomy" id="1234261"/>
    <lineage>
        <taxon>Eukaryota</taxon>
        <taxon>Metazoa</taxon>
        <taxon>Spiralia</taxon>
        <taxon>Gnathifera</taxon>
        <taxon>Rotifera</taxon>
        <taxon>Eurotatoria</taxon>
        <taxon>Bdelloidea</taxon>
        <taxon>Philodinida</taxon>
        <taxon>Philodinidae</taxon>
        <taxon>Didymodactylos</taxon>
    </lineage>
</organism>
<evidence type="ECO:0000256" key="2">
    <source>
        <dbReference type="ARBA" id="ARBA00022690"/>
    </source>
</evidence>
<dbReference type="GO" id="GO:0004867">
    <property type="term" value="F:serine-type endopeptidase inhibitor activity"/>
    <property type="evidence" value="ECO:0007669"/>
    <property type="project" value="UniProtKB-KW"/>
</dbReference>
<dbReference type="Proteomes" id="UP000682733">
    <property type="component" value="Unassembled WGS sequence"/>
</dbReference>
<dbReference type="PANTHER" id="PTHR33091">
    <property type="entry name" value="PROTEIN, PUTATIVE, EXPRESSED-RELATED"/>
    <property type="match status" value="1"/>
</dbReference>
<gene>
    <name evidence="5" type="ORF">GPM918_LOCUS9875</name>
    <name evidence="4" type="ORF">OVA965_LOCUS726</name>
    <name evidence="7" type="ORF">SRO942_LOCUS9876</name>
    <name evidence="6" type="ORF">TMI583_LOCUS726</name>
</gene>
<evidence type="ECO:0000313" key="5">
    <source>
        <dbReference type="EMBL" id="CAF0925154.1"/>
    </source>
</evidence>
<dbReference type="Pfam" id="PF00280">
    <property type="entry name" value="potato_inhibit"/>
    <property type="match status" value="1"/>
</dbReference>
<dbReference type="Proteomes" id="UP000677228">
    <property type="component" value="Unassembled WGS sequence"/>
</dbReference>
<name>A0A814BA90_9BILA</name>
<evidence type="ECO:0000313" key="6">
    <source>
        <dbReference type="EMBL" id="CAF3504985.1"/>
    </source>
</evidence>
<keyword evidence="8" id="KW-1185">Reference proteome</keyword>
<dbReference type="InterPro" id="IPR036354">
    <property type="entry name" value="Prot_inh_pot1_sf"/>
</dbReference>
<dbReference type="AlphaFoldDB" id="A0A814BA90"/>
<comment type="similarity">
    <text evidence="1">Belongs to the protease inhibitor I13 (potato type I serine protease inhibitor) family.</text>
</comment>
<keyword evidence="3" id="KW-0722">Serine protease inhibitor</keyword>
<dbReference type="EMBL" id="CAJNOK010000110">
    <property type="protein sequence ID" value="CAF0729952.1"/>
    <property type="molecule type" value="Genomic_DNA"/>
</dbReference>